<accession>A0A9P5JY91</accession>
<dbReference type="AlphaFoldDB" id="A0A9P5JY91"/>
<feature type="region of interest" description="Disordered" evidence="7">
    <location>
        <begin position="987"/>
        <end position="1011"/>
    </location>
</feature>
<evidence type="ECO:0000256" key="6">
    <source>
        <dbReference type="ARBA" id="ARBA00022807"/>
    </source>
</evidence>
<feature type="transmembrane region" description="Helical" evidence="8">
    <location>
        <begin position="214"/>
        <end position="232"/>
    </location>
</feature>
<feature type="transmembrane region" description="Helical" evidence="8">
    <location>
        <begin position="143"/>
        <end position="168"/>
    </location>
</feature>
<keyword evidence="4" id="KW-0833">Ubl conjugation pathway</keyword>
<reference evidence="10" key="1">
    <citation type="submission" date="2019-10" db="EMBL/GenBank/DDBJ databases">
        <authorList>
            <consortium name="DOE Joint Genome Institute"/>
            <person name="Kuo A."/>
            <person name="Miyauchi S."/>
            <person name="Kiss E."/>
            <person name="Drula E."/>
            <person name="Kohler A."/>
            <person name="Sanchez-Garcia M."/>
            <person name="Andreopoulos B."/>
            <person name="Barry K.W."/>
            <person name="Bonito G."/>
            <person name="Buee M."/>
            <person name="Carver A."/>
            <person name="Chen C."/>
            <person name="Cichocki N."/>
            <person name="Clum A."/>
            <person name="Culley D."/>
            <person name="Crous P.W."/>
            <person name="Fauchery L."/>
            <person name="Girlanda M."/>
            <person name="Hayes R."/>
            <person name="Keri Z."/>
            <person name="LaButti K."/>
            <person name="Lipzen A."/>
            <person name="Lombard V."/>
            <person name="Magnuson J."/>
            <person name="Maillard F."/>
            <person name="Morin E."/>
            <person name="Murat C."/>
            <person name="Nolan M."/>
            <person name="Ohm R."/>
            <person name="Pangilinan J."/>
            <person name="Pereira M."/>
            <person name="Perotto S."/>
            <person name="Peter M."/>
            <person name="Riley R."/>
            <person name="Sitrit Y."/>
            <person name="Stielow B."/>
            <person name="Szollosi G."/>
            <person name="Zifcakova L."/>
            <person name="Stursova M."/>
            <person name="Spatafora J.W."/>
            <person name="Tedersoo L."/>
            <person name="Vaario L.-M."/>
            <person name="Yamada A."/>
            <person name="Yan M."/>
            <person name="Wang P."/>
            <person name="Xu J."/>
            <person name="Bruns T."/>
            <person name="Baldrian P."/>
            <person name="Vilgalys R."/>
            <person name="Henrissat B."/>
            <person name="Grigoriev I.V."/>
            <person name="Hibbett D."/>
            <person name="Nagy L.G."/>
            <person name="Martin F.M."/>
        </authorList>
    </citation>
    <scope>NUCLEOTIDE SEQUENCE</scope>
    <source>
        <strain evidence="10">Prilba</strain>
    </source>
</reference>
<evidence type="ECO:0000313" key="10">
    <source>
        <dbReference type="EMBL" id="KAF8471372.1"/>
    </source>
</evidence>
<keyword evidence="5" id="KW-0378">Hydrolase</keyword>
<dbReference type="CDD" id="cd02257">
    <property type="entry name" value="Peptidase_C19"/>
    <property type="match status" value="1"/>
</dbReference>
<sequence length="1264" mass="138587">MPQTDLEGGNPGPGMFNHCDQPQSTSNQPTPNQPLRPLAGETDYGDSSWPLYFMYSKTAEEEDNKMVEYCQKEADGTLIFSGLFSATVGALLTVSIPDLKPNSQDTSAFYLGNIYQLFGNPNVSHPSIPSALATPPAFSPPRYAIWVNSLWFLSLALSLSGATVATLFRNWAVQYISVTQPPCDTPEKQARIRAIFAKGNPGPNAIWGATEGPIFLHLSLLLFIAGSLIYLFNINRAVFYAVVWWVGYMAILYASRTVAPFLEPHSLFHTPLSSFALRIYLGASYAVFQICSRISSFRGLRNNTRRRYHDLSDRYSKGFIIGKRREAKEIASKPSSEIDALILERILLTLDEDPAMETFFDAIPGFCNSKLGVSPLPFPIRTKLRQALDGFLNRTFSSSLISESVRTGRLITCLNAAHAALGPYAVSGVLDNIFNGHWDKALQSVEIGHALRLWGHRRDHDPNIRRIVACIIVRVRGRDDRWITLVKEAFGVPDGVLRECLAHGDSVLLSILIHVSRQANHTGSWTSGILLSLSKFDIHNTLPGLQHDFCTLWNEIAQEASNQVSFSTPAKILREIRHLYIALHQGTDAIPTAFSASTDSLDFVLDQPLSYSLCDVTSHRPDSTAHFHITNSRAVSISTQPGDSPDASPYPPSHGGSTVLPQTEQANIIVGSPSPSNPTTTCEIGESSQAPTAAEPALPLPTDVPPPGAVAPALEDIPSTAARFRSLEGNKRHDIVAPCAVPDDSEISSTGPTPAPTSIPVPIPASAPPVLNKSLASWDAGPASTSSSLFPAPSVVDFAIPDSRSPPRLPPLQIANPITFLSSTTPSHAMDSHILPCLRARGLVNSCFANAVLQLLVHCPPFWDLFRDLGRLMERRELGEGQETMVGATPLLDAKVKFLDEFVYKKLSVAPQLQQNAARKAREDEEGKKERDIVDSSYMYDAMKGKGQLKILLDGKHQDAEEFLGLYLDALDEELVQLRTYISTQTLASTPSAEELEEESQSAEGQTEARSPISRIFGGRSHSIVRAPNQPDTLTIEPWRSLKLYIQPNSVHTVQEALARISQPQLVQVGQSNSSETSQQILLKTLPPVLVLHLERFLYDAAVDGIVKISKPVQFALELEIPLVKAKSRLVGTEIMEPSARNSAKPAHYKLYGVLYHHGESAGSGHYTVDVLHPNEDGDSGETWLHIDDESVSAVRNEDVFGGHDNEWVDNNIKRGLGHFTSSLGPVPSLLKDLSNPTPYVLPSRLRFLDMPQEGYEKVYDMPL</sequence>
<dbReference type="InterPro" id="IPR045338">
    <property type="entry name" value="DUF6535"/>
</dbReference>
<dbReference type="InterPro" id="IPR050164">
    <property type="entry name" value="Peptidase_C19"/>
</dbReference>
<evidence type="ECO:0000256" key="3">
    <source>
        <dbReference type="ARBA" id="ARBA00022670"/>
    </source>
</evidence>
<feature type="region of interest" description="Disordered" evidence="7">
    <location>
        <begin position="636"/>
        <end position="716"/>
    </location>
</feature>
<proteinExistence type="predicted"/>
<keyword evidence="8" id="KW-0812">Transmembrane</keyword>
<dbReference type="Proteomes" id="UP000759537">
    <property type="component" value="Unassembled WGS sequence"/>
</dbReference>
<keyword evidence="6" id="KW-0788">Thiol protease</keyword>
<feature type="domain" description="USP" evidence="9">
    <location>
        <begin position="838"/>
        <end position="1247"/>
    </location>
</feature>
<dbReference type="PANTHER" id="PTHR24006:SF687">
    <property type="entry name" value="UBIQUITIN CARBOXYL-TERMINAL HYDROLASE 10"/>
    <property type="match status" value="1"/>
</dbReference>
<dbReference type="GO" id="GO:0005829">
    <property type="term" value="C:cytosol"/>
    <property type="evidence" value="ECO:0007669"/>
    <property type="project" value="TreeGrafter"/>
</dbReference>
<keyword evidence="8" id="KW-0472">Membrane</keyword>
<dbReference type="PROSITE" id="PS00973">
    <property type="entry name" value="USP_2"/>
    <property type="match status" value="1"/>
</dbReference>
<evidence type="ECO:0000256" key="5">
    <source>
        <dbReference type="ARBA" id="ARBA00022801"/>
    </source>
</evidence>
<dbReference type="PANTHER" id="PTHR24006">
    <property type="entry name" value="UBIQUITIN CARBOXYL-TERMINAL HYDROLASE"/>
    <property type="match status" value="1"/>
</dbReference>
<protein>
    <recommendedName>
        <fullName evidence="2">ubiquitinyl hydrolase 1</fullName>
        <ecNumber evidence="2">3.4.19.12</ecNumber>
    </recommendedName>
</protein>
<evidence type="ECO:0000259" key="9">
    <source>
        <dbReference type="PROSITE" id="PS50235"/>
    </source>
</evidence>
<keyword evidence="3" id="KW-0645">Protease</keyword>
<evidence type="ECO:0000256" key="7">
    <source>
        <dbReference type="SAM" id="MobiDB-lite"/>
    </source>
</evidence>
<dbReference type="GO" id="GO:0016579">
    <property type="term" value="P:protein deubiquitination"/>
    <property type="evidence" value="ECO:0007669"/>
    <property type="project" value="InterPro"/>
</dbReference>
<dbReference type="EMBL" id="WHVB01000023">
    <property type="protein sequence ID" value="KAF8471372.1"/>
    <property type="molecule type" value="Genomic_DNA"/>
</dbReference>
<reference evidence="10" key="2">
    <citation type="journal article" date="2020" name="Nat. Commun.">
        <title>Large-scale genome sequencing of mycorrhizal fungi provides insights into the early evolution of symbiotic traits.</title>
        <authorList>
            <person name="Miyauchi S."/>
            <person name="Kiss E."/>
            <person name="Kuo A."/>
            <person name="Drula E."/>
            <person name="Kohler A."/>
            <person name="Sanchez-Garcia M."/>
            <person name="Morin E."/>
            <person name="Andreopoulos B."/>
            <person name="Barry K.W."/>
            <person name="Bonito G."/>
            <person name="Buee M."/>
            <person name="Carver A."/>
            <person name="Chen C."/>
            <person name="Cichocki N."/>
            <person name="Clum A."/>
            <person name="Culley D."/>
            <person name="Crous P.W."/>
            <person name="Fauchery L."/>
            <person name="Girlanda M."/>
            <person name="Hayes R.D."/>
            <person name="Keri Z."/>
            <person name="LaButti K."/>
            <person name="Lipzen A."/>
            <person name="Lombard V."/>
            <person name="Magnuson J."/>
            <person name="Maillard F."/>
            <person name="Murat C."/>
            <person name="Nolan M."/>
            <person name="Ohm R.A."/>
            <person name="Pangilinan J."/>
            <person name="Pereira M.F."/>
            <person name="Perotto S."/>
            <person name="Peter M."/>
            <person name="Pfister S."/>
            <person name="Riley R."/>
            <person name="Sitrit Y."/>
            <person name="Stielow J.B."/>
            <person name="Szollosi G."/>
            <person name="Zifcakova L."/>
            <person name="Stursova M."/>
            <person name="Spatafora J.W."/>
            <person name="Tedersoo L."/>
            <person name="Vaario L.M."/>
            <person name="Yamada A."/>
            <person name="Yan M."/>
            <person name="Wang P."/>
            <person name="Xu J."/>
            <person name="Bruns T."/>
            <person name="Baldrian P."/>
            <person name="Vilgalys R."/>
            <person name="Dunand C."/>
            <person name="Henrissat B."/>
            <person name="Grigoriev I.V."/>
            <person name="Hibbett D."/>
            <person name="Nagy L.G."/>
            <person name="Martin F.M."/>
        </authorList>
    </citation>
    <scope>NUCLEOTIDE SEQUENCE</scope>
    <source>
        <strain evidence="10">Prilba</strain>
    </source>
</reference>
<feature type="region of interest" description="Disordered" evidence="7">
    <location>
        <begin position="1"/>
        <end position="43"/>
    </location>
</feature>
<dbReference type="OrthoDB" id="2020758at2759"/>
<name>A0A9P5JY91_9AGAM</name>
<dbReference type="Pfam" id="PF00443">
    <property type="entry name" value="UCH"/>
    <property type="match status" value="1"/>
</dbReference>
<gene>
    <name evidence="10" type="ORF">DFH94DRAFT_856308</name>
</gene>
<dbReference type="Gene3D" id="3.90.70.10">
    <property type="entry name" value="Cysteine proteinases"/>
    <property type="match status" value="1"/>
</dbReference>
<evidence type="ECO:0000256" key="1">
    <source>
        <dbReference type="ARBA" id="ARBA00000707"/>
    </source>
</evidence>
<comment type="caution">
    <text evidence="10">The sequence shown here is derived from an EMBL/GenBank/DDBJ whole genome shotgun (WGS) entry which is preliminary data.</text>
</comment>
<feature type="compositionally biased region" description="Polar residues" evidence="7">
    <location>
        <begin position="655"/>
        <end position="666"/>
    </location>
</feature>
<keyword evidence="8" id="KW-1133">Transmembrane helix</keyword>
<dbReference type="InterPro" id="IPR038765">
    <property type="entry name" value="Papain-like_cys_pep_sf"/>
</dbReference>
<evidence type="ECO:0000313" key="11">
    <source>
        <dbReference type="Proteomes" id="UP000759537"/>
    </source>
</evidence>
<feature type="compositionally biased region" description="Polar residues" evidence="7">
    <location>
        <begin position="673"/>
        <end position="689"/>
    </location>
</feature>
<dbReference type="PROSITE" id="PS50235">
    <property type="entry name" value="USP_3"/>
    <property type="match status" value="1"/>
</dbReference>
<organism evidence="10 11">
    <name type="scientific">Russula ochroleuca</name>
    <dbReference type="NCBI Taxonomy" id="152965"/>
    <lineage>
        <taxon>Eukaryota</taxon>
        <taxon>Fungi</taxon>
        <taxon>Dikarya</taxon>
        <taxon>Basidiomycota</taxon>
        <taxon>Agaricomycotina</taxon>
        <taxon>Agaricomycetes</taxon>
        <taxon>Russulales</taxon>
        <taxon>Russulaceae</taxon>
        <taxon>Russula</taxon>
    </lineage>
</organism>
<dbReference type="SUPFAM" id="SSF54001">
    <property type="entry name" value="Cysteine proteinases"/>
    <property type="match status" value="1"/>
</dbReference>
<evidence type="ECO:0000256" key="2">
    <source>
        <dbReference type="ARBA" id="ARBA00012759"/>
    </source>
</evidence>
<dbReference type="InterPro" id="IPR001394">
    <property type="entry name" value="Peptidase_C19_UCH"/>
</dbReference>
<feature type="transmembrane region" description="Helical" evidence="8">
    <location>
        <begin position="238"/>
        <end position="255"/>
    </location>
</feature>
<dbReference type="Pfam" id="PF20153">
    <property type="entry name" value="DUF6535"/>
    <property type="match status" value="1"/>
</dbReference>
<comment type="catalytic activity">
    <reaction evidence="1">
        <text>Thiol-dependent hydrolysis of ester, thioester, amide, peptide and isopeptide bonds formed by the C-terminal Gly of ubiquitin (a 76-residue protein attached to proteins as an intracellular targeting signal).</text>
        <dbReference type="EC" id="3.4.19.12"/>
    </reaction>
</comment>
<dbReference type="InterPro" id="IPR028889">
    <property type="entry name" value="USP"/>
</dbReference>
<evidence type="ECO:0000256" key="8">
    <source>
        <dbReference type="SAM" id="Phobius"/>
    </source>
</evidence>
<feature type="compositionally biased region" description="Polar residues" evidence="7">
    <location>
        <begin position="20"/>
        <end position="30"/>
    </location>
</feature>
<feature type="compositionally biased region" description="Pro residues" evidence="7">
    <location>
        <begin position="698"/>
        <end position="709"/>
    </location>
</feature>
<dbReference type="EC" id="3.4.19.12" evidence="2"/>
<dbReference type="GO" id="GO:0005634">
    <property type="term" value="C:nucleus"/>
    <property type="evidence" value="ECO:0007669"/>
    <property type="project" value="TreeGrafter"/>
</dbReference>
<dbReference type="GO" id="GO:0004843">
    <property type="term" value="F:cysteine-type deubiquitinase activity"/>
    <property type="evidence" value="ECO:0007669"/>
    <property type="project" value="UniProtKB-EC"/>
</dbReference>
<keyword evidence="11" id="KW-1185">Reference proteome</keyword>
<dbReference type="InterPro" id="IPR018200">
    <property type="entry name" value="USP_CS"/>
</dbReference>
<evidence type="ECO:0000256" key="4">
    <source>
        <dbReference type="ARBA" id="ARBA00022786"/>
    </source>
</evidence>
<dbReference type="GO" id="GO:0006508">
    <property type="term" value="P:proteolysis"/>
    <property type="evidence" value="ECO:0007669"/>
    <property type="project" value="UniProtKB-KW"/>
</dbReference>